<dbReference type="InterPro" id="IPR018247">
    <property type="entry name" value="EF_Hand_1_Ca_BS"/>
</dbReference>
<dbReference type="InterPro" id="IPR027417">
    <property type="entry name" value="P-loop_NTPase"/>
</dbReference>
<dbReference type="EMBL" id="JTCM02000027">
    <property type="protein sequence ID" value="NEU73722.1"/>
    <property type="molecule type" value="Genomic_DNA"/>
</dbReference>
<dbReference type="Gene3D" id="3.40.50.300">
    <property type="entry name" value="P-loop containing nucleotide triphosphate hydrolases"/>
    <property type="match status" value="1"/>
</dbReference>
<dbReference type="RefSeq" id="WP_052325272.1">
    <property type="nucleotide sequence ID" value="NZ_JTCM02000027.1"/>
</dbReference>
<dbReference type="InterPro" id="IPR049052">
    <property type="entry name" value="nSTAND1"/>
</dbReference>
<keyword evidence="1" id="KW-0812">Transmembrane</keyword>
<sequence length="811" mass="92349">MAEIKRSLAVVIGIDEYSNGIPALQTAVNDAKEIAATLKSKYEYQVLLLLDGDANSDKFNSLLTALEQHKLFLPDGSQIEIQETDRLFFYFAGHGIALDTLDNADGPAGFLVPQDAGWNNDGTWLSMTRLHDALQKLPCRHLLIILDCCFAGAFRWAGDREAVRQNIHYRERYDRFISSCAQQVITSASDDEKAVDCLYPFGQRCEHDGHSPFALVLLKALRGEVDLSQDGLLTATELFVYLQSEFYKINAKQTPNLRHLKHHDDGDYIFPIPSFDRNHLAPAPAISKNTNPYRGLKSFEEEHSQLFFGRNKLISKLAEFMIDRPLTVVLGASGSGKSSLVKAGLIPYLKLGTSHQEWRILAPVRPGESPFVALNKTLIKENLPIFAEPNKAFEQELQNLYQSVGEWYRLNPQAKFLLVIDEFEELVTVCQDETESQKFFEGLARAIKAFPEQLRIVVTLRNDFEPQFRNTPLEPYWESGRFVMPKISRQELRSCIVEPAAAKVMYFDPPSLVDEVIDEVVQMPGALPLLSFTLSELYLKYIQSVKEGKRNNRAITQSDYAELGGVTRSLTKRADFEYDELVKLDPAYSQTIKHVMLRMVAVGSSDLTRRRVLCKELEYPQAENTRVKLVISRFVAARLLVKGRDIENNEYVEPAHDALIREWQKLLNWKKQELASLVLQTELRPTANKWATQKHDKKAVGLLWYNDPRLPLVQQLLKSDIGWLNLTELEFVKRSIQKRRNKHLKAIAILSAVMILLSQLTAFGFIQLRFSIVNNSVEEIRQSSLQSTCFQLHNFSKKIPQTTEADIAEDK</sequence>
<accession>A0A846H8R4</accession>
<gene>
    <name evidence="4" type="ORF">PI95_014425</name>
</gene>
<feature type="transmembrane region" description="Helical" evidence="1">
    <location>
        <begin position="744"/>
        <end position="766"/>
    </location>
</feature>
<feature type="domain" description="Peptidase C14 caspase" evidence="2">
    <location>
        <begin position="6"/>
        <end position="258"/>
    </location>
</feature>
<dbReference type="GO" id="GO:0004197">
    <property type="term" value="F:cysteine-type endopeptidase activity"/>
    <property type="evidence" value="ECO:0007669"/>
    <property type="project" value="InterPro"/>
</dbReference>
<keyword evidence="1" id="KW-1133">Transmembrane helix</keyword>
<dbReference type="Pfam" id="PF00656">
    <property type="entry name" value="Peptidase_C14"/>
    <property type="match status" value="1"/>
</dbReference>
<keyword evidence="5" id="KW-1185">Reference proteome</keyword>
<dbReference type="Pfam" id="PF20703">
    <property type="entry name" value="nSTAND1"/>
    <property type="match status" value="1"/>
</dbReference>
<dbReference type="SUPFAM" id="SSF52540">
    <property type="entry name" value="P-loop containing nucleoside triphosphate hydrolases"/>
    <property type="match status" value="1"/>
</dbReference>
<evidence type="ECO:0000259" key="3">
    <source>
        <dbReference type="Pfam" id="PF20703"/>
    </source>
</evidence>
<evidence type="ECO:0000256" key="1">
    <source>
        <dbReference type="SAM" id="Phobius"/>
    </source>
</evidence>
<dbReference type="Gene3D" id="3.40.50.1460">
    <property type="match status" value="1"/>
</dbReference>
<comment type="caution">
    <text evidence="4">The sequence shown here is derived from an EMBL/GenBank/DDBJ whole genome shotgun (WGS) entry which is preliminary data.</text>
</comment>
<dbReference type="InterPro" id="IPR011600">
    <property type="entry name" value="Pept_C14_caspase"/>
</dbReference>
<dbReference type="PROSITE" id="PS00018">
    <property type="entry name" value="EF_HAND_1"/>
    <property type="match status" value="1"/>
</dbReference>
<keyword evidence="1" id="KW-0472">Membrane</keyword>
<dbReference type="Proteomes" id="UP000031549">
    <property type="component" value="Unassembled WGS sequence"/>
</dbReference>
<dbReference type="SUPFAM" id="SSF52129">
    <property type="entry name" value="Caspase-like"/>
    <property type="match status" value="1"/>
</dbReference>
<feature type="domain" description="Novel STAND NTPase 1" evidence="3">
    <location>
        <begin position="292"/>
        <end position="697"/>
    </location>
</feature>
<dbReference type="GO" id="GO:0006508">
    <property type="term" value="P:proteolysis"/>
    <property type="evidence" value="ECO:0007669"/>
    <property type="project" value="InterPro"/>
</dbReference>
<reference evidence="4 5" key="1">
    <citation type="journal article" date="2015" name="Genome Announc.">
        <title>Draft Genome Sequence of Cyanobacterium Hassallia byssoidea Strain VB512170, Isolated from Monuments in India.</title>
        <authorList>
            <person name="Singh D."/>
            <person name="Chandrababunaidu M.M."/>
            <person name="Panda A."/>
            <person name="Sen D."/>
            <person name="Bhattacharyya S."/>
            <person name="Adhikary S.P."/>
            <person name="Tripathy S."/>
        </authorList>
    </citation>
    <scope>NUCLEOTIDE SEQUENCE [LARGE SCALE GENOMIC DNA]</scope>
    <source>
        <strain evidence="4 5">VB512170</strain>
    </source>
</reference>
<organism evidence="4 5">
    <name type="scientific">Hassallia byssoidea VB512170</name>
    <dbReference type="NCBI Taxonomy" id="1304833"/>
    <lineage>
        <taxon>Bacteria</taxon>
        <taxon>Bacillati</taxon>
        <taxon>Cyanobacteriota</taxon>
        <taxon>Cyanophyceae</taxon>
        <taxon>Nostocales</taxon>
        <taxon>Tolypothrichaceae</taxon>
        <taxon>Hassallia</taxon>
    </lineage>
</organism>
<evidence type="ECO:0000313" key="5">
    <source>
        <dbReference type="Proteomes" id="UP000031549"/>
    </source>
</evidence>
<name>A0A846H8R4_9CYAN</name>
<dbReference type="InterPro" id="IPR029030">
    <property type="entry name" value="Caspase-like_dom_sf"/>
</dbReference>
<evidence type="ECO:0000259" key="2">
    <source>
        <dbReference type="Pfam" id="PF00656"/>
    </source>
</evidence>
<protein>
    <submittedName>
        <fullName evidence="4">Caspase family protein</fullName>
    </submittedName>
</protein>
<evidence type="ECO:0000313" key="4">
    <source>
        <dbReference type="EMBL" id="NEU73722.1"/>
    </source>
</evidence>
<dbReference type="AlphaFoldDB" id="A0A846H8R4"/>
<proteinExistence type="predicted"/>